<dbReference type="InterPro" id="IPR017941">
    <property type="entry name" value="Rieske_2Fe-2S"/>
</dbReference>
<evidence type="ECO:0000256" key="2">
    <source>
        <dbReference type="ARBA" id="ARBA00022723"/>
    </source>
</evidence>
<feature type="domain" description="Rieske" evidence="6">
    <location>
        <begin position="10"/>
        <end position="111"/>
    </location>
</feature>
<evidence type="ECO:0000256" key="1">
    <source>
        <dbReference type="ARBA" id="ARBA00022714"/>
    </source>
</evidence>
<dbReference type="SUPFAM" id="SSF50022">
    <property type="entry name" value="ISP domain"/>
    <property type="match status" value="1"/>
</dbReference>
<dbReference type="Gene3D" id="2.102.10.10">
    <property type="entry name" value="Rieske [2Fe-2S] iron-sulphur domain"/>
    <property type="match status" value="1"/>
</dbReference>
<dbReference type="Pfam" id="PF19112">
    <property type="entry name" value="VanA_C"/>
    <property type="match status" value="1"/>
</dbReference>
<gene>
    <name evidence="7" type="ORF">GCM10022236_02800</name>
</gene>
<dbReference type="PANTHER" id="PTHR21266">
    <property type="entry name" value="IRON-SULFUR DOMAIN CONTAINING PROTEIN"/>
    <property type="match status" value="1"/>
</dbReference>
<dbReference type="Proteomes" id="UP001501490">
    <property type="component" value="Unassembled WGS sequence"/>
</dbReference>
<evidence type="ECO:0000256" key="4">
    <source>
        <dbReference type="ARBA" id="ARBA00023004"/>
    </source>
</evidence>
<evidence type="ECO:0000313" key="7">
    <source>
        <dbReference type="EMBL" id="GAA3604463.1"/>
    </source>
</evidence>
<name>A0ABP6ZH44_9ACTN</name>
<proteinExistence type="predicted"/>
<keyword evidence="4" id="KW-0408">Iron</keyword>
<reference evidence="8" key="1">
    <citation type="journal article" date="2019" name="Int. J. Syst. Evol. Microbiol.">
        <title>The Global Catalogue of Microorganisms (GCM) 10K type strain sequencing project: providing services to taxonomists for standard genome sequencing and annotation.</title>
        <authorList>
            <consortium name="The Broad Institute Genomics Platform"/>
            <consortium name="The Broad Institute Genome Sequencing Center for Infectious Disease"/>
            <person name="Wu L."/>
            <person name="Ma J."/>
        </authorList>
    </citation>
    <scope>NUCLEOTIDE SEQUENCE [LARGE SCALE GENOMIC DNA]</scope>
    <source>
        <strain evidence="8">JCM 16929</strain>
    </source>
</reference>
<dbReference type="SUPFAM" id="SSF55961">
    <property type="entry name" value="Bet v1-like"/>
    <property type="match status" value="1"/>
</dbReference>
<dbReference type="PROSITE" id="PS51296">
    <property type="entry name" value="RIESKE"/>
    <property type="match status" value="1"/>
</dbReference>
<keyword evidence="3" id="KW-0560">Oxidoreductase</keyword>
<dbReference type="EMBL" id="BAABAB010000003">
    <property type="protein sequence ID" value="GAA3604463.1"/>
    <property type="molecule type" value="Genomic_DNA"/>
</dbReference>
<evidence type="ECO:0000256" key="5">
    <source>
        <dbReference type="ARBA" id="ARBA00023014"/>
    </source>
</evidence>
<dbReference type="InterPro" id="IPR036922">
    <property type="entry name" value="Rieske_2Fe-2S_sf"/>
</dbReference>
<protein>
    <submittedName>
        <fullName evidence="7">Aromatic ring-hydroxylating dioxygenase subunit alpha</fullName>
    </submittedName>
</protein>
<keyword evidence="8" id="KW-1185">Reference proteome</keyword>
<dbReference type="Gene3D" id="3.90.380.10">
    <property type="entry name" value="Naphthalene 1,2-dioxygenase Alpha Subunit, Chain A, domain 1"/>
    <property type="match status" value="1"/>
</dbReference>
<keyword evidence="5" id="KW-0411">Iron-sulfur</keyword>
<accession>A0ABP6ZH44</accession>
<evidence type="ECO:0000256" key="3">
    <source>
        <dbReference type="ARBA" id="ARBA00023002"/>
    </source>
</evidence>
<comment type="caution">
    <text evidence="7">The sequence shown here is derived from an EMBL/GenBank/DDBJ whole genome shotgun (WGS) entry which is preliminary data.</text>
</comment>
<dbReference type="InterPro" id="IPR050584">
    <property type="entry name" value="Cholesterol_7-desaturase"/>
</dbReference>
<dbReference type="InterPro" id="IPR044043">
    <property type="entry name" value="VanA_C_cat"/>
</dbReference>
<dbReference type="RefSeq" id="WP_344801276.1">
    <property type="nucleotide sequence ID" value="NZ_BAABAB010000003.1"/>
</dbReference>
<dbReference type="Pfam" id="PF00355">
    <property type="entry name" value="Rieske"/>
    <property type="match status" value="1"/>
</dbReference>
<keyword evidence="1" id="KW-0001">2Fe-2S</keyword>
<keyword evidence="2" id="KW-0479">Metal-binding</keyword>
<evidence type="ECO:0000259" key="6">
    <source>
        <dbReference type="PROSITE" id="PS51296"/>
    </source>
</evidence>
<organism evidence="7 8">
    <name type="scientific">Microlunatus ginsengisoli</name>
    <dbReference type="NCBI Taxonomy" id="363863"/>
    <lineage>
        <taxon>Bacteria</taxon>
        <taxon>Bacillati</taxon>
        <taxon>Actinomycetota</taxon>
        <taxon>Actinomycetes</taxon>
        <taxon>Propionibacteriales</taxon>
        <taxon>Propionibacteriaceae</taxon>
        <taxon>Microlunatus</taxon>
    </lineage>
</organism>
<sequence>MTRTHPHNCWYLLATSEEVGRTPLGRRVLGQGVVLFRTTDGTAVALEDRCVHRPYPLSLGWLEGDTIVSGYSGFTYDARGFCVHVPTQDEIPVGARVRSFPVHDDGVFVWGWLGDQALAALRPPAALPWLRDDSWVTIGDSWETAADLALLHENFADITHVAVVDPFIAPPVLRSSPPPLEVEVTETTVAFSRTYAAAPMASWQAELAGLDPALSHVQRERGAFVSPGVWVDSWDVEVEPADQSGPHALTFRFTHAVTPIAAGRTRHTWRVSRNFALGEQASKVLLPIFTDYYGRVQTILETMQQVLDSDGPRREVNVSADAAALQVRKIIRNMVADETGIPTRRQSRAAARNR</sequence>
<keyword evidence="7" id="KW-0223">Dioxygenase</keyword>
<dbReference type="PANTHER" id="PTHR21266:SF60">
    <property type="entry name" value="3-KETOSTEROID-9-ALPHA-MONOOXYGENASE, OXYGENASE COMPONENT"/>
    <property type="match status" value="1"/>
</dbReference>
<evidence type="ECO:0000313" key="8">
    <source>
        <dbReference type="Proteomes" id="UP001501490"/>
    </source>
</evidence>
<dbReference type="GO" id="GO:0051213">
    <property type="term" value="F:dioxygenase activity"/>
    <property type="evidence" value="ECO:0007669"/>
    <property type="project" value="UniProtKB-KW"/>
</dbReference>